<dbReference type="OrthoDB" id="9774335at2"/>
<evidence type="ECO:0000313" key="7">
    <source>
        <dbReference type="EMBL" id="GAX87434.1"/>
    </source>
</evidence>
<evidence type="ECO:0000256" key="3">
    <source>
        <dbReference type="ARBA" id="ARBA00022692"/>
    </source>
</evidence>
<dbReference type="InterPro" id="IPR000802">
    <property type="entry name" value="Arsenical_pump_ArsB"/>
</dbReference>
<dbReference type="RefSeq" id="WP_096258571.1">
    <property type="nucleotide sequence ID" value="NZ_BDME01000001.1"/>
</dbReference>
<feature type="transmembrane region" description="Helical" evidence="6">
    <location>
        <begin position="317"/>
        <end position="336"/>
    </location>
</feature>
<feature type="transmembrane region" description="Helical" evidence="6">
    <location>
        <begin position="180"/>
        <end position="198"/>
    </location>
</feature>
<name>A0A292YE77_9BACT</name>
<dbReference type="NCBIfam" id="TIGR00935">
    <property type="entry name" value="2a45"/>
    <property type="match status" value="1"/>
</dbReference>
<keyword evidence="4 6" id="KW-1133">Transmembrane helix</keyword>
<feature type="transmembrane region" description="Helical" evidence="6">
    <location>
        <begin position="52"/>
        <end position="70"/>
    </location>
</feature>
<protein>
    <recommendedName>
        <fullName evidence="6">Arsenical pump membrane protein</fullName>
    </recommendedName>
</protein>
<evidence type="ECO:0000256" key="1">
    <source>
        <dbReference type="ARBA" id="ARBA00004651"/>
    </source>
</evidence>
<evidence type="ECO:0000256" key="5">
    <source>
        <dbReference type="ARBA" id="ARBA00023136"/>
    </source>
</evidence>
<feature type="transmembrane region" description="Helical" evidence="6">
    <location>
        <begin position="275"/>
        <end position="294"/>
    </location>
</feature>
<keyword evidence="3 6" id="KW-0812">Transmembrane</keyword>
<dbReference type="Pfam" id="PF02040">
    <property type="entry name" value="ArsB"/>
    <property type="match status" value="1"/>
</dbReference>
<comment type="caution">
    <text evidence="7">The sequence shown here is derived from an EMBL/GenBank/DDBJ whole genome shotgun (WGS) entry which is preliminary data.</text>
</comment>
<feature type="transmembrane region" description="Helical" evidence="6">
    <location>
        <begin position="25"/>
        <end position="43"/>
    </location>
</feature>
<dbReference type="EMBL" id="BDME01000001">
    <property type="protein sequence ID" value="GAX87434.1"/>
    <property type="molecule type" value="Genomic_DNA"/>
</dbReference>
<comment type="similarity">
    <text evidence="6">Belongs to the ArsB family.</text>
</comment>
<feature type="transmembrane region" description="Helical" evidence="6">
    <location>
        <begin position="246"/>
        <end position="263"/>
    </location>
</feature>
<keyword evidence="8" id="KW-1185">Reference proteome</keyword>
<dbReference type="NCBIfam" id="NF011980">
    <property type="entry name" value="PRK15445.1"/>
    <property type="match status" value="1"/>
</dbReference>
<evidence type="ECO:0000313" key="8">
    <source>
        <dbReference type="Proteomes" id="UP000217944"/>
    </source>
</evidence>
<dbReference type="PANTHER" id="PTHR43302">
    <property type="entry name" value="TRANSPORTER ARSB-RELATED"/>
    <property type="match status" value="1"/>
</dbReference>
<accession>A0A292YE77</accession>
<sequence length="415" mass="45955">MILALSIFLITLILILWQPKGLQIGTSAIIGATATLILGLVNFNDVIEIIKIVWDATLAFIGIIILSTVLEKNGFFEYTAIKIAKLSRGSGNLLFVNSIILGSIVAAFFANDGAALILTPILLSKLKMLKLNIKTIISFLLAGGFISDAASLPFEFSNLTNIITADYFHIGFIKYFSNMVFPYILSTISSTFILWIFFKKNIPKKININLLPNENSVIKDKKLFKISWFFLGLLLISYFISDIYHIPISFFAFGGAMIFLLISQKIVNTKEIIKTAPWQIIWFSIGLFIIVYGLKNEGLTDYLTVILKEILQINKNLAIIATGFISGILSAVMNNLPTVIIMDISLKSIGNEAMIYANIIGANIGPKMTPFGSLSTLLLLHIAKQKGINITFKEYIKFAIIITPIVLLIVLLTLI</sequence>
<dbReference type="PRINTS" id="PR00758">
    <property type="entry name" value="ARSENICPUMP"/>
</dbReference>
<comment type="caution">
    <text evidence="6">Lacks conserved residue(s) required for the propagation of feature annotation.</text>
</comment>
<reference evidence="7 8" key="1">
    <citation type="journal article" date="2017" name="Syst. Appl. Microbiol.">
        <title>Lebetimonas natsushimae sp. nov., a novel strictly anaerobic, moderately thermophilic chemoautotroph isolated from a deep-sea hydrothermal vent polychaete nest in the Mid-Okinawa Trough.</title>
        <authorList>
            <person name="Nagata R."/>
            <person name="Takaki Y."/>
            <person name="Tame A."/>
            <person name="Nunoura T."/>
            <person name="Muto H."/>
            <person name="Mino S."/>
            <person name="Sawayama S."/>
            <person name="Takai K."/>
            <person name="Nakagawa S."/>
        </authorList>
    </citation>
    <scope>NUCLEOTIDE SEQUENCE [LARGE SCALE GENOMIC DNA]</scope>
    <source>
        <strain evidence="7 8">HS1857</strain>
    </source>
</reference>
<evidence type="ECO:0000256" key="6">
    <source>
        <dbReference type="RuleBase" id="RU004993"/>
    </source>
</evidence>
<comment type="function">
    <text evidence="6">Involved in arsenical resistance. Thought to form the channel of an arsenite pump.</text>
</comment>
<feature type="transmembrane region" description="Helical" evidence="6">
    <location>
        <begin position="99"/>
        <end position="123"/>
    </location>
</feature>
<dbReference type="Proteomes" id="UP000217944">
    <property type="component" value="Unassembled WGS sequence"/>
</dbReference>
<feature type="transmembrane region" description="Helical" evidence="6">
    <location>
        <begin position="395"/>
        <end position="414"/>
    </location>
</feature>
<proteinExistence type="inferred from homology"/>
<organism evidence="7 8">
    <name type="scientific">Lebetimonas natsushimae</name>
    <dbReference type="NCBI Taxonomy" id="1936991"/>
    <lineage>
        <taxon>Bacteria</taxon>
        <taxon>Pseudomonadati</taxon>
        <taxon>Campylobacterota</taxon>
        <taxon>Epsilonproteobacteria</taxon>
        <taxon>Nautiliales</taxon>
        <taxon>Nautiliaceae</taxon>
        <taxon>Lebetimonas</taxon>
    </lineage>
</organism>
<keyword evidence="5 6" id="KW-0472">Membrane</keyword>
<dbReference type="PANTHER" id="PTHR43302:SF5">
    <property type="entry name" value="TRANSPORTER ARSB-RELATED"/>
    <property type="match status" value="1"/>
</dbReference>
<dbReference type="GO" id="GO:0005886">
    <property type="term" value="C:plasma membrane"/>
    <property type="evidence" value="ECO:0007669"/>
    <property type="project" value="UniProtKB-SubCell"/>
</dbReference>
<feature type="transmembrane region" description="Helical" evidence="6">
    <location>
        <begin position="135"/>
        <end position="154"/>
    </location>
</feature>
<gene>
    <name evidence="7" type="ORF">LNAT_P0730</name>
</gene>
<dbReference type="AlphaFoldDB" id="A0A292YE77"/>
<keyword evidence="6" id="KW-0059">Arsenical resistance</keyword>
<evidence type="ECO:0000256" key="4">
    <source>
        <dbReference type="ARBA" id="ARBA00022989"/>
    </source>
</evidence>
<dbReference type="GO" id="GO:0015105">
    <property type="term" value="F:arsenite transmembrane transporter activity"/>
    <property type="evidence" value="ECO:0007669"/>
    <property type="project" value="InterPro"/>
</dbReference>
<evidence type="ECO:0000256" key="2">
    <source>
        <dbReference type="ARBA" id="ARBA00022475"/>
    </source>
</evidence>
<keyword evidence="2" id="KW-1003">Cell membrane</keyword>
<comment type="subcellular location">
    <subcellularLocation>
        <location evidence="1 6">Cell membrane</location>
        <topology evidence="1 6">Multi-pass membrane protein</topology>
    </subcellularLocation>
</comment>
<dbReference type="CDD" id="cd01118">
    <property type="entry name" value="ArsB_permease"/>
    <property type="match status" value="1"/>
</dbReference>
<dbReference type="GO" id="GO:0046685">
    <property type="term" value="P:response to arsenic-containing substance"/>
    <property type="evidence" value="ECO:0007669"/>
    <property type="project" value="UniProtKB-KW"/>
</dbReference>
<keyword evidence="6" id="KW-0813">Transport</keyword>
<feature type="transmembrane region" description="Helical" evidence="6">
    <location>
        <begin position="223"/>
        <end position="240"/>
    </location>
</feature>